<evidence type="ECO:0008006" key="4">
    <source>
        <dbReference type="Google" id="ProtNLM"/>
    </source>
</evidence>
<proteinExistence type="predicted"/>
<feature type="chain" id="PRO_5022673981" description="BNR/Asp-box repeat protein" evidence="1">
    <location>
        <begin position="22"/>
        <end position="462"/>
    </location>
</feature>
<evidence type="ECO:0000313" key="3">
    <source>
        <dbReference type="Proteomes" id="UP000317238"/>
    </source>
</evidence>
<accession>A0A5C5Y8G6</accession>
<feature type="signal peptide" evidence="1">
    <location>
        <begin position="1"/>
        <end position="21"/>
    </location>
</feature>
<protein>
    <recommendedName>
        <fullName evidence="4">BNR/Asp-box repeat protein</fullName>
    </recommendedName>
</protein>
<dbReference type="Pfam" id="PF15892">
    <property type="entry name" value="BNR_4"/>
    <property type="match status" value="1"/>
</dbReference>
<reference evidence="2 3" key="1">
    <citation type="submission" date="2019-02" db="EMBL/GenBank/DDBJ databases">
        <title>Deep-cultivation of Planctomycetes and their phenomic and genomic characterization uncovers novel biology.</title>
        <authorList>
            <person name="Wiegand S."/>
            <person name="Jogler M."/>
            <person name="Boedeker C."/>
            <person name="Pinto D."/>
            <person name="Vollmers J."/>
            <person name="Rivas-Marin E."/>
            <person name="Kohn T."/>
            <person name="Peeters S.H."/>
            <person name="Heuer A."/>
            <person name="Rast P."/>
            <person name="Oberbeckmann S."/>
            <person name="Bunk B."/>
            <person name="Jeske O."/>
            <person name="Meyerdierks A."/>
            <person name="Storesund J.E."/>
            <person name="Kallscheuer N."/>
            <person name="Luecker S."/>
            <person name="Lage O.M."/>
            <person name="Pohl T."/>
            <person name="Merkel B.J."/>
            <person name="Hornburger P."/>
            <person name="Mueller R.-W."/>
            <person name="Bruemmer F."/>
            <person name="Labrenz M."/>
            <person name="Spormann A.M."/>
            <person name="Op Den Camp H."/>
            <person name="Overmann J."/>
            <person name="Amann R."/>
            <person name="Jetten M.S.M."/>
            <person name="Mascher T."/>
            <person name="Medema M.H."/>
            <person name="Devos D.P."/>
            <person name="Kaster A.-K."/>
            <person name="Ovreas L."/>
            <person name="Rohde M."/>
            <person name="Galperin M.Y."/>
            <person name="Jogler C."/>
        </authorList>
    </citation>
    <scope>NUCLEOTIDE SEQUENCE [LARGE SCALE GENOMIC DNA]</scope>
    <source>
        <strain evidence="2 3">Pan14r</strain>
    </source>
</reference>
<dbReference type="AlphaFoldDB" id="A0A5C5Y8G6"/>
<name>A0A5C5Y8G6_9PLAN</name>
<evidence type="ECO:0000256" key="1">
    <source>
        <dbReference type="SAM" id="SignalP"/>
    </source>
</evidence>
<keyword evidence="1" id="KW-0732">Signal</keyword>
<organism evidence="2 3">
    <name type="scientific">Crateriforma conspicua</name>
    <dbReference type="NCBI Taxonomy" id="2527996"/>
    <lineage>
        <taxon>Bacteria</taxon>
        <taxon>Pseudomonadati</taxon>
        <taxon>Planctomycetota</taxon>
        <taxon>Planctomycetia</taxon>
        <taxon>Planctomycetales</taxon>
        <taxon>Planctomycetaceae</taxon>
        <taxon>Crateriforma</taxon>
    </lineage>
</organism>
<evidence type="ECO:0000313" key="2">
    <source>
        <dbReference type="EMBL" id="TWT71966.1"/>
    </source>
</evidence>
<sequence precursor="true">MLGRFVAVMLAALQLVSITDAAEPKTQASGQTAGQTWSIAQTWEIDDVPASFRVGFCLLTNGTNQYVAYYNEDHQMVVACRRLDENQWDRVVLPSKVGWDSHNYITMAVDDRGNLHVSGNMHAVPLIYFRTDVPGQIQTLRSAAMTGEDEDRCTYPRFLQDANGNLLYTYRSGGSGNGRRLYNRFDSETGRWHRFLDVPLFDGLGQCNAYPIGPDQGPDGHFHVSWVWRDTPDCATNHDLSYARSVDLKHWETAHGRPLRLPLTPDQTAAVVDPVPSGGGIINSGIRMTFDRGNQPLLAYHKRDSNGRMQAYVATPHKDRWLSHAITDWDEPILFAGRGSMPFIGIRVSTPKVVDEKSIVVGFQHQDHGSGRIVLDAETLRPVDRKVTIEREFPPTLSRVRIAFPGMQHRLATDIGASPNADERYVLRWETLGSHHDRRPPDPLPPPSKLQLVRLVRAATRD</sequence>
<keyword evidence="3" id="KW-1185">Reference proteome</keyword>
<dbReference type="EMBL" id="SJPL01000001">
    <property type="protein sequence ID" value="TWT71966.1"/>
    <property type="molecule type" value="Genomic_DNA"/>
</dbReference>
<comment type="caution">
    <text evidence="2">The sequence shown here is derived from an EMBL/GenBank/DDBJ whole genome shotgun (WGS) entry which is preliminary data.</text>
</comment>
<dbReference type="Proteomes" id="UP000317238">
    <property type="component" value="Unassembled WGS sequence"/>
</dbReference>
<gene>
    <name evidence="2" type="ORF">Pan14r_42830</name>
</gene>
<dbReference type="OrthoDB" id="223410at2"/>